<keyword evidence="2" id="KW-1185">Reference proteome</keyword>
<evidence type="ECO:0000313" key="2">
    <source>
        <dbReference type="Proteomes" id="UP000219688"/>
    </source>
</evidence>
<dbReference type="RefSeq" id="WP_220388036.1">
    <property type="nucleotide sequence ID" value="NZ_OBQK01000001.1"/>
</dbReference>
<dbReference type="Pfam" id="PF18306">
    <property type="entry name" value="LDcluster4"/>
    <property type="match status" value="1"/>
</dbReference>
<evidence type="ECO:0000313" key="1">
    <source>
        <dbReference type="EMBL" id="SOC51516.1"/>
    </source>
</evidence>
<dbReference type="AlphaFoldDB" id="A0A285VEJ7"/>
<dbReference type="GO" id="GO:0005829">
    <property type="term" value="C:cytosol"/>
    <property type="evidence" value="ECO:0007669"/>
    <property type="project" value="TreeGrafter"/>
</dbReference>
<dbReference type="InterPro" id="IPR052341">
    <property type="entry name" value="LOG_family_nucleotidases"/>
</dbReference>
<reference evidence="2" key="1">
    <citation type="submission" date="2017-08" db="EMBL/GenBank/DDBJ databases">
        <authorList>
            <person name="Varghese N."/>
            <person name="Submissions S."/>
        </authorList>
    </citation>
    <scope>NUCLEOTIDE SEQUENCE [LARGE SCALE GENOMIC DNA]</scope>
    <source>
        <strain evidence="2">USBA17B2</strain>
    </source>
</reference>
<protein>
    <submittedName>
        <fullName evidence="1">TIGR00725 family protein</fullName>
    </submittedName>
</protein>
<dbReference type="InterPro" id="IPR041164">
    <property type="entry name" value="LDcluster4"/>
</dbReference>
<dbReference type="Proteomes" id="UP000219688">
    <property type="component" value="Unassembled WGS sequence"/>
</dbReference>
<organism evidence="1 2">
    <name type="scientific">Ornithinimicrobium cerasi</name>
    <dbReference type="NCBI Taxonomy" id="2248773"/>
    <lineage>
        <taxon>Bacteria</taxon>
        <taxon>Bacillati</taxon>
        <taxon>Actinomycetota</taxon>
        <taxon>Actinomycetes</taxon>
        <taxon>Micrococcales</taxon>
        <taxon>Ornithinimicrobiaceae</taxon>
        <taxon>Ornithinimicrobium</taxon>
    </lineage>
</organism>
<name>A0A285VEJ7_9MICO</name>
<dbReference type="InterPro" id="IPR007362">
    <property type="entry name" value="DUF429"/>
</dbReference>
<dbReference type="SUPFAM" id="SSF102405">
    <property type="entry name" value="MCP/YpsA-like"/>
    <property type="match status" value="1"/>
</dbReference>
<dbReference type="Gene3D" id="3.40.50.450">
    <property type="match status" value="1"/>
</dbReference>
<accession>A0A285VEJ7</accession>
<gene>
    <name evidence="1" type="ORF">SAMN05421879_101220</name>
</gene>
<sequence>MTVRRYVGVVGPADASARQVAQAVEVGRLLAGHGVVVVTGGLDGVMGGAARGCAEAGGTSLGLLPGADRAGAHPSLSLSVPTGLGEMRNALLVRCCDVVVAVGTSWGTVSEVALAARTGVPVVLVDGPRLDDVPGGAGVVAPVRADGPVQAVSLAMRLLDQQESTRAGRPVTGPAREVAPHVLGVDGAAGGWVGALLPVRGTGPVRLLRAPLIRTLVEEAVALAPLAVVAVDIPIGLPDTGTRQADVLARRRLGKRGSSVFPTPVRDALAAPTYAQARQVSVARTGGRSLAAQSYALRRAILDVDGFVRPDPGVRVVEVHPELSFAAMAGGPLDSRKKDRSGALERIGVLTSHGLVLPDGVDADARGVDDVLDAAAAAWTGARVARGEAQRLPEEPERFSDGIDAAIWS</sequence>
<dbReference type="Pfam" id="PF04250">
    <property type="entry name" value="DUF429"/>
    <property type="match status" value="1"/>
</dbReference>
<dbReference type="PANTHER" id="PTHR43393">
    <property type="entry name" value="CYTOKININ RIBOSIDE 5'-MONOPHOSPHATE PHOSPHORIBOHYDROLASE"/>
    <property type="match status" value="1"/>
</dbReference>
<dbReference type="EMBL" id="OBQK01000001">
    <property type="protein sequence ID" value="SOC51516.1"/>
    <property type="molecule type" value="Genomic_DNA"/>
</dbReference>
<dbReference type="PANTHER" id="PTHR43393:SF3">
    <property type="entry name" value="LYSINE DECARBOXYLASE-LIKE PROTEIN"/>
    <property type="match status" value="1"/>
</dbReference>
<proteinExistence type="predicted"/>